<evidence type="ECO:0000313" key="1">
    <source>
        <dbReference type="EMBL" id="KAF2884129.1"/>
    </source>
</evidence>
<evidence type="ECO:0000313" key="2">
    <source>
        <dbReference type="Proteomes" id="UP000801492"/>
    </source>
</evidence>
<accession>A0A8K0G360</accession>
<keyword evidence="2" id="KW-1185">Reference proteome</keyword>
<name>A0A8K0G360_IGNLU</name>
<reference evidence="1" key="1">
    <citation type="submission" date="2019-08" db="EMBL/GenBank/DDBJ databases">
        <title>The genome of the North American firefly Photinus pyralis.</title>
        <authorList>
            <consortium name="Photinus pyralis genome working group"/>
            <person name="Fallon T.R."/>
            <person name="Sander Lower S.E."/>
            <person name="Weng J.-K."/>
        </authorList>
    </citation>
    <scope>NUCLEOTIDE SEQUENCE</scope>
    <source>
        <strain evidence="1">TRF0915ILg1</strain>
        <tissue evidence="1">Whole body</tissue>
    </source>
</reference>
<gene>
    <name evidence="1" type="ORF">ILUMI_22049</name>
</gene>
<dbReference type="Proteomes" id="UP000801492">
    <property type="component" value="Unassembled WGS sequence"/>
</dbReference>
<dbReference type="AlphaFoldDB" id="A0A8K0G360"/>
<protein>
    <submittedName>
        <fullName evidence="1">Uncharacterized protein</fullName>
    </submittedName>
</protein>
<comment type="caution">
    <text evidence="1">The sequence shown here is derived from an EMBL/GenBank/DDBJ whole genome shotgun (WGS) entry which is preliminary data.</text>
</comment>
<dbReference type="EMBL" id="VTPC01090220">
    <property type="protein sequence ID" value="KAF2884129.1"/>
    <property type="molecule type" value="Genomic_DNA"/>
</dbReference>
<proteinExistence type="predicted"/>
<organism evidence="1 2">
    <name type="scientific">Ignelater luminosus</name>
    <name type="common">Cucubano</name>
    <name type="synonym">Pyrophorus luminosus</name>
    <dbReference type="NCBI Taxonomy" id="2038154"/>
    <lineage>
        <taxon>Eukaryota</taxon>
        <taxon>Metazoa</taxon>
        <taxon>Ecdysozoa</taxon>
        <taxon>Arthropoda</taxon>
        <taxon>Hexapoda</taxon>
        <taxon>Insecta</taxon>
        <taxon>Pterygota</taxon>
        <taxon>Neoptera</taxon>
        <taxon>Endopterygota</taxon>
        <taxon>Coleoptera</taxon>
        <taxon>Polyphaga</taxon>
        <taxon>Elateriformia</taxon>
        <taxon>Elateroidea</taxon>
        <taxon>Elateridae</taxon>
        <taxon>Agrypninae</taxon>
        <taxon>Pyrophorini</taxon>
        <taxon>Ignelater</taxon>
    </lineage>
</organism>
<sequence>MYRQSTTIADIIRDLLTRADSIEKAAYICENISNVSKFACFELRKWYSNKPSVLKNVCSTNRDYHNIRIWRILERQNKGKDYKTNGAVTNSSSIRSVRFVKSLRDYCKNHAAEIMVGTIGQSTTIADIIRDLLTRADSIEKAAYICENVSNVLKSACFELRKWYSNKPSVLENVCSTNRDYYNIRIWRI</sequence>
<dbReference type="OrthoDB" id="6779869at2759"/>